<sequence>MNKNVRPLGALAAASALLLAAGCGGGTAGTGAAADQPGQLDVVTAFYPFQFVAERVAGPHATVTSLTQPGAEPHDLELTPRQVASVSTADLVVYERTFQAAVDEAVDQSGNEHVLDVAAVVPLQPLAAGEHEEHAGEEHAEEGEEEHDHGGLDPHVWLDPTQMVTITTAVRDQLSTLDPDHAADYQANAAALEAELGGLDQDFRTGLASCRRTEFITTHTAFGYLAKRYGLSQIGITGLSPDAEPSPARIAEVQQEATEHGVTTIFYETLISPAIAQAIAGDLGLATDVLDPLEGITESSRGQDYVAVMRSNLTALQKAGGCS</sequence>
<dbReference type="Gene3D" id="3.40.50.1980">
    <property type="entry name" value="Nitrogenase molybdenum iron protein domain"/>
    <property type="match status" value="2"/>
</dbReference>
<reference evidence="7 8" key="1">
    <citation type="submission" date="2021-03" db="EMBL/GenBank/DDBJ databases">
        <title>Sequencing the genomes of 1000 actinobacteria strains.</title>
        <authorList>
            <person name="Klenk H.-P."/>
        </authorList>
    </citation>
    <scope>NUCLEOTIDE SEQUENCE [LARGE SCALE GENOMIC DNA]</scope>
    <source>
        <strain evidence="7 8">DSM 12936</strain>
    </source>
</reference>
<dbReference type="Proteomes" id="UP000758168">
    <property type="component" value="Unassembled WGS sequence"/>
</dbReference>
<keyword evidence="3 6" id="KW-0732">Signal</keyword>
<dbReference type="SUPFAM" id="SSF53807">
    <property type="entry name" value="Helical backbone' metal receptor"/>
    <property type="match status" value="1"/>
</dbReference>
<evidence type="ECO:0000313" key="8">
    <source>
        <dbReference type="Proteomes" id="UP000758168"/>
    </source>
</evidence>
<accession>A0ABS4Z6T7</accession>
<evidence type="ECO:0000313" key="7">
    <source>
        <dbReference type="EMBL" id="MBP2415963.1"/>
    </source>
</evidence>
<dbReference type="EMBL" id="JAGIOB010000001">
    <property type="protein sequence ID" value="MBP2415963.1"/>
    <property type="molecule type" value="Genomic_DNA"/>
</dbReference>
<evidence type="ECO:0000256" key="1">
    <source>
        <dbReference type="ARBA" id="ARBA00011028"/>
    </source>
</evidence>
<keyword evidence="2 4" id="KW-0813">Transport</keyword>
<dbReference type="InterPro" id="IPR050492">
    <property type="entry name" value="Bact_metal-bind_prot9"/>
</dbReference>
<dbReference type="RefSeq" id="WP_245357960.1">
    <property type="nucleotide sequence ID" value="NZ_BAAAMH010000027.1"/>
</dbReference>
<feature type="chain" id="PRO_5046543910" evidence="6">
    <location>
        <begin position="29"/>
        <end position="323"/>
    </location>
</feature>
<evidence type="ECO:0000256" key="6">
    <source>
        <dbReference type="SAM" id="SignalP"/>
    </source>
</evidence>
<protein>
    <submittedName>
        <fullName evidence="7">Zinc transport system substrate-binding protein</fullName>
    </submittedName>
</protein>
<dbReference type="PANTHER" id="PTHR42953">
    <property type="entry name" value="HIGH-AFFINITY ZINC UPTAKE SYSTEM PROTEIN ZNUA-RELATED"/>
    <property type="match status" value="1"/>
</dbReference>
<comment type="similarity">
    <text evidence="1 4">Belongs to the bacterial solute-binding protein 9 family.</text>
</comment>
<dbReference type="PANTHER" id="PTHR42953:SF3">
    <property type="entry name" value="HIGH-AFFINITY ZINC UPTAKE SYSTEM PROTEIN ZNUA"/>
    <property type="match status" value="1"/>
</dbReference>
<feature type="signal peptide" evidence="6">
    <location>
        <begin position="1"/>
        <end position="28"/>
    </location>
</feature>
<proteinExistence type="inferred from homology"/>
<dbReference type="PRINTS" id="PR00690">
    <property type="entry name" value="ADHESNFAMILY"/>
</dbReference>
<evidence type="ECO:0000256" key="3">
    <source>
        <dbReference type="ARBA" id="ARBA00022729"/>
    </source>
</evidence>
<dbReference type="Pfam" id="PF01297">
    <property type="entry name" value="ZnuA"/>
    <property type="match status" value="1"/>
</dbReference>
<dbReference type="InterPro" id="IPR006127">
    <property type="entry name" value="ZnuA-like"/>
</dbReference>
<evidence type="ECO:0000256" key="4">
    <source>
        <dbReference type="RuleBase" id="RU003512"/>
    </source>
</evidence>
<evidence type="ECO:0000256" key="2">
    <source>
        <dbReference type="ARBA" id="ARBA00022448"/>
    </source>
</evidence>
<gene>
    <name evidence="7" type="ORF">JOF54_000885</name>
</gene>
<feature type="region of interest" description="Disordered" evidence="5">
    <location>
        <begin position="130"/>
        <end position="153"/>
    </location>
</feature>
<dbReference type="PROSITE" id="PS51257">
    <property type="entry name" value="PROKAR_LIPOPROTEIN"/>
    <property type="match status" value="1"/>
</dbReference>
<comment type="caution">
    <text evidence="7">The sequence shown here is derived from an EMBL/GenBank/DDBJ whole genome shotgun (WGS) entry which is preliminary data.</text>
</comment>
<organism evidence="7 8">
    <name type="scientific">Microlunatus capsulatus</name>
    <dbReference type="NCBI Taxonomy" id="99117"/>
    <lineage>
        <taxon>Bacteria</taxon>
        <taxon>Bacillati</taxon>
        <taxon>Actinomycetota</taxon>
        <taxon>Actinomycetes</taxon>
        <taxon>Propionibacteriales</taxon>
        <taxon>Propionibacteriaceae</taxon>
        <taxon>Microlunatus</taxon>
    </lineage>
</organism>
<evidence type="ECO:0000256" key="5">
    <source>
        <dbReference type="SAM" id="MobiDB-lite"/>
    </source>
</evidence>
<name>A0ABS4Z6T7_9ACTN</name>
<dbReference type="InterPro" id="IPR006128">
    <property type="entry name" value="Lipoprotein_PsaA-like"/>
</dbReference>
<keyword evidence="8" id="KW-1185">Reference proteome</keyword>